<organism evidence="1 2">
    <name type="scientific">Chaetomium tenue</name>
    <dbReference type="NCBI Taxonomy" id="1854479"/>
    <lineage>
        <taxon>Eukaryota</taxon>
        <taxon>Fungi</taxon>
        <taxon>Dikarya</taxon>
        <taxon>Ascomycota</taxon>
        <taxon>Pezizomycotina</taxon>
        <taxon>Sordariomycetes</taxon>
        <taxon>Sordariomycetidae</taxon>
        <taxon>Sordariales</taxon>
        <taxon>Chaetomiaceae</taxon>
        <taxon>Chaetomium</taxon>
    </lineage>
</organism>
<comment type="caution">
    <text evidence="1">The sequence shown here is derived from an EMBL/GenBank/DDBJ whole genome shotgun (WGS) entry which is preliminary data.</text>
</comment>
<accession>A0ACB7P1V9</accession>
<protein>
    <submittedName>
        <fullName evidence="1">Uncharacterized protein</fullName>
    </submittedName>
</protein>
<name>A0ACB7P1V9_9PEZI</name>
<evidence type="ECO:0000313" key="2">
    <source>
        <dbReference type="Proteomes" id="UP000724584"/>
    </source>
</evidence>
<dbReference type="Proteomes" id="UP000724584">
    <property type="component" value="Unassembled WGS sequence"/>
</dbReference>
<evidence type="ECO:0000313" key="1">
    <source>
        <dbReference type="EMBL" id="KAH6623285.1"/>
    </source>
</evidence>
<reference evidence="1 2" key="1">
    <citation type="journal article" date="2021" name="Nat. Commun.">
        <title>Genetic determinants of endophytism in the Arabidopsis root mycobiome.</title>
        <authorList>
            <person name="Mesny F."/>
            <person name="Miyauchi S."/>
            <person name="Thiergart T."/>
            <person name="Pickel B."/>
            <person name="Atanasova L."/>
            <person name="Karlsson M."/>
            <person name="Huettel B."/>
            <person name="Barry K.W."/>
            <person name="Haridas S."/>
            <person name="Chen C."/>
            <person name="Bauer D."/>
            <person name="Andreopoulos W."/>
            <person name="Pangilinan J."/>
            <person name="LaButti K."/>
            <person name="Riley R."/>
            <person name="Lipzen A."/>
            <person name="Clum A."/>
            <person name="Drula E."/>
            <person name="Henrissat B."/>
            <person name="Kohler A."/>
            <person name="Grigoriev I.V."/>
            <person name="Martin F.M."/>
            <person name="Hacquard S."/>
        </authorList>
    </citation>
    <scope>NUCLEOTIDE SEQUENCE [LARGE SCALE GENOMIC DNA]</scope>
    <source>
        <strain evidence="1 2">MPI-SDFR-AT-0079</strain>
    </source>
</reference>
<dbReference type="EMBL" id="JAGIZQ010000006">
    <property type="protein sequence ID" value="KAH6623285.1"/>
    <property type="molecule type" value="Genomic_DNA"/>
</dbReference>
<sequence>MFPYYPPFYPAPPPPYTAAPAGPPHQLGTAMAVDAQGTVYQYISGLNGSGRFPQPAPVVDPDFPAANHINSTGGAGAEPGFNYFFPTEHAKLIVLKCAVPPWTLVPGSYGDIPFHAAKVPANVTMAELLVGFGAENPEKAKNQFWEVYPKGGGKWGWKEHCTGDDEIMMARTVRDMGWVEKREGTVPTVYLWISKV</sequence>
<proteinExistence type="predicted"/>
<keyword evidence="2" id="KW-1185">Reference proteome</keyword>
<gene>
    <name evidence="1" type="ORF">F5144DRAFT_496979</name>
</gene>